<feature type="domain" description="DUF397" evidence="1">
    <location>
        <begin position="4"/>
        <end position="55"/>
    </location>
</feature>
<reference evidence="3" key="1">
    <citation type="submission" date="2016-03" db="EMBL/GenBank/DDBJ databases">
        <title>Complete genome sequence of the type strain Actinoalloteichus hymeniacidonis DSM 45092.</title>
        <authorList>
            <person name="Schaffert L."/>
            <person name="Albersmeier A."/>
            <person name="Winkler A."/>
            <person name="Kalinowski J."/>
            <person name="Zotchev S."/>
            <person name="Ruckert C."/>
        </authorList>
    </citation>
    <scope>NUCLEOTIDE SEQUENCE [LARGE SCALE GENOMIC DNA]</scope>
    <source>
        <strain evidence="3">HPA177(T) (DSM 45092(T))</strain>
    </source>
</reference>
<dbReference type="AlphaFoldDB" id="A0AAC9MXE7"/>
<keyword evidence="3" id="KW-1185">Reference proteome</keyword>
<protein>
    <submittedName>
        <fullName evidence="2">DUF397 family protein</fullName>
    </submittedName>
</protein>
<evidence type="ECO:0000313" key="2">
    <source>
        <dbReference type="EMBL" id="AOS61981.1"/>
    </source>
</evidence>
<dbReference type="Proteomes" id="UP000095210">
    <property type="component" value="Chromosome"/>
</dbReference>
<dbReference type="EMBL" id="CP014859">
    <property type="protein sequence ID" value="AOS61981.1"/>
    <property type="molecule type" value="Genomic_DNA"/>
</dbReference>
<sequence>MIEGWRKSSYSGTTTACVEVKRAPGMVGIRDTKNRASGMLSLPSTAFSAFLAAVKSDRVR</sequence>
<dbReference type="KEGG" id="ahm:TL08_05780"/>
<dbReference type="Pfam" id="PF04149">
    <property type="entry name" value="DUF397"/>
    <property type="match status" value="1"/>
</dbReference>
<gene>
    <name evidence="2" type="ORF">TL08_05780</name>
</gene>
<dbReference type="InterPro" id="IPR007278">
    <property type="entry name" value="DUF397"/>
</dbReference>
<evidence type="ECO:0000259" key="1">
    <source>
        <dbReference type="Pfam" id="PF04149"/>
    </source>
</evidence>
<dbReference type="RefSeq" id="WP_069847134.1">
    <property type="nucleotide sequence ID" value="NZ_CP014859.1"/>
</dbReference>
<name>A0AAC9MXE7_9PSEU</name>
<accession>A0AAC9MXE7</accession>
<organism evidence="2 3">
    <name type="scientific">Actinoalloteichus hymeniacidonis</name>
    <dbReference type="NCBI Taxonomy" id="340345"/>
    <lineage>
        <taxon>Bacteria</taxon>
        <taxon>Bacillati</taxon>
        <taxon>Actinomycetota</taxon>
        <taxon>Actinomycetes</taxon>
        <taxon>Pseudonocardiales</taxon>
        <taxon>Pseudonocardiaceae</taxon>
        <taxon>Actinoalloteichus</taxon>
    </lineage>
</organism>
<evidence type="ECO:0000313" key="3">
    <source>
        <dbReference type="Proteomes" id="UP000095210"/>
    </source>
</evidence>
<proteinExistence type="predicted"/>